<dbReference type="InterPro" id="IPR002347">
    <property type="entry name" value="SDR_fam"/>
</dbReference>
<evidence type="ECO:0008006" key="6">
    <source>
        <dbReference type="Google" id="ProtNLM"/>
    </source>
</evidence>
<dbReference type="Pfam" id="PF13561">
    <property type="entry name" value="adh_short_C2"/>
    <property type="match status" value="1"/>
</dbReference>
<dbReference type="InterPro" id="IPR036291">
    <property type="entry name" value="NAD(P)-bd_dom_sf"/>
</dbReference>
<dbReference type="CDD" id="cd05233">
    <property type="entry name" value="SDR_c"/>
    <property type="match status" value="1"/>
</dbReference>
<dbReference type="EMBL" id="AZYO01000001">
    <property type="protein sequence ID" value="KOS58172.1"/>
    <property type="molecule type" value="Genomic_DNA"/>
</dbReference>
<reference evidence="4 5" key="1">
    <citation type="journal article" date="2015" name="Genome Announc.">
        <title>Draft Genome Sequence of Rhodococcus rhodochrous Strain KG-21, a Soil Isolate from Oil Fields of Krishna-Godavari Basin, India.</title>
        <authorList>
            <person name="Dawar C."/>
            <person name="Aggarwal R.K."/>
        </authorList>
    </citation>
    <scope>NUCLEOTIDE SEQUENCE [LARGE SCALE GENOMIC DNA]</scope>
    <source>
        <strain evidence="4 5">KG-21</strain>
    </source>
</reference>
<keyword evidence="2" id="KW-0560">Oxidoreductase</keyword>
<reference evidence="5" key="2">
    <citation type="submission" date="2015-01" db="EMBL/GenBank/DDBJ databases">
        <title>Draft genome sequence of potential hydrocarbon metabolising strain of Rhodococcus rhodochrous.</title>
        <authorList>
            <person name="Aggarwal R.K."/>
            <person name="Dawar C."/>
        </authorList>
    </citation>
    <scope>NUCLEOTIDE SEQUENCE [LARGE SCALE GENOMIC DNA]</scope>
    <source>
        <strain evidence="5">KG-21</strain>
    </source>
</reference>
<comment type="similarity">
    <text evidence="1">Belongs to the short-chain dehydrogenases/reductases (SDR) family.</text>
</comment>
<dbReference type="AlphaFoldDB" id="A0A0M8PRQ1"/>
<dbReference type="Proteomes" id="UP000037712">
    <property type="component" value="Unassembled WGS sequence"/>
</dbReference>
<dbReference type="PRINTS" id="PR00081">
    <property type="entry name" value="GDHRDH"/>
</dbReference>
<evidence type="ECO:0000313" key="5">
    <source>
        <dbReference type="Proteomes" id="UP000037712"/>
    </source>
</evidence>
<dbReference type="InterPro" id="IPR023985">
    <property type="entry name" value="SDR_subfam_1"/>
</dbReference>
<dbReference type="PANTHER" id="PTHR24321:SF8">
    <property type="entry name" value="ESTRADIOL 17-BETA-DEHYDROGENASE 8-RELATED"/>
    <property type="match status" value="1"/>
</dbReference>
<dbReference type="FunFam" id="3.40.50.720:FF:000084">
    <property type="entry name" value="Short-chain dehydrogenase reductase"/>
    <property type="match status" value="1"/>
</dbReference>
<name>A0A0M8PRQ1_RHORH</name>
<dbReference type="SUPFAM" id="SSF51735">
    <property type="entry name" value="NAD(P)-binding Rossmann-fold domains"/>
    <property type="match status" value="1"/>
</dbReference>
<dbReference type="PRINTS" id="PR00080">
    <property type="entry name" value="SDRFAMILY"/>
</dbReference>
<dbReference type="NCBIfam" id="NF009467">
    <property type="entry name" value="PRK12826.1-3"/>
    <property type="match status" value="1"/>
</dbReference>
<evidence type="ECO:0000256" key="2">
    <source>
        <dbReference type="ARBA" id="ARBA00023002"/>
    </source>
</evidence>
<comment type="caution">
    <text evidence="4">The sequence shown here is derived from an EMBL/GenBank/DDBJ whole genome shotgun (WGS) entry which is preliminary data.</text>
</comment>
<dbReference type="PROSITE" id="PS00061">
    <property type="entry name" value="ADH_SHORT"/>
    <property type="match status" value="1"/>
</dbReference>
<dbReference type="NCBIfam" id="TIGR03971">
    <property type="entry name" value="SDR_subfam_1"/>
    <property type="match status" value="1"/>
</dbReference>
<proteinExistence type="inferred from homology"/>
<organism evidence="4 5">
    <name type="scientific">Rhodococcus rhodochrous KG-21</name>
    <dbReference type="NCBI Taxonomy" id="1441923"/>
    <lineage>
        <taxon>Bacteria</taxon>
        <taxon>Bacillati</taxon>
        <taxon>Actinomycetota</taxon>
        <taxon>Actinomycetes</taxon>
        <taxon>Mycobacteriales</taxon>
        <taxon>Nocardiaceae</taxon>
        <taxon>Rhodococcus</taxon>
    </lineage>
</organism>
<sequence>MGMMDGKVVFISGVARGQGRSHAVRFAQEGAKIIGFDICRQIDTTPFAMATPDDLAETVRQVRATGGMIEAFEADAREFEQVERALVAGITEFGRVDIVLANAGIGQPYEPAWVISDEAFRNVVDVNLVGAWHTAKAAVAHMTEHGHEGSVVFTGSGASVKGLRHMAGYVAAKHGLIGLMRTMAYELAPYRIRVNAVLPGNTNTPMFHNEGLRKLFVPNVDDPSDAQFLARAAAQVPMQIPHVEASDVTDAVMWLCSSAARYVTGIEVPVDGGGLLT</sequence>
<evidence type="ECO:0000256" key="3">
    <source>
        <dbReference type="ARBA" id="ARBA00023027"/>
    </source>
</evidence>
<dbReference type="InterPro" id="IPR020904">
    <property type="entry name" value="Sc_DH/Rdtase_CS"/>
</dbReference>
<keyword evidence="3" id="KW-0520">NAD</keyword>
<evidence type="ECO:0000313" key="4">
    <source>
        <dbReference type="EMBL" id="KOS58172.1"/>
    </source>
</evidence>
<dbReference type="Gene3D" id="3.40.50.720">
    <property type="entry name" value="NAD(P)-binding Rossmann-like Domain"/>
    <property type="match status" value="1"/>
</dbReference>
<dbReference type="PANTHER" id="PTHR24321">
    <property type="entry name" value="DEHYDROGENASES, SHORT CHAIN"/>
    <property type="match status" value="1"/>
</dbReference>
<protein>
    <recommendedName>
        <fullName evidence="6">3-ketoacyl-ACP reductase</fullName>
    </recommendedName>
</protein>
<dbReference type="PATRIC" id="fig|1441923.3.peg.219"/>
<evidence type="ECO:0000256" key="1">
    <source>
        <dbReference type="ARBA" id="ARBA00006484"/>
    </source>
</evidence>
<accession>A0A0M8PRQ1</accession>
<gene>
    <name evidence="4" type="ORF">Z051_00975</name>
</gene>
<dbReference type="GO" id="GO:0016491">
    <property type="term" value="F:oxidoreductase activity"/>
    <property type="evidence" value="ECO:0007669"/>
    <property type="project" value="UniProtKB-KW"/>
</dbReference>